<dbReference type="EMBL" id="KU647627">
    <property type="protein sequence ID" value="AMM44362.1"/>
    <property type="molecule type" value="Genomic_DNA"/>
</dbReference>
<organism evidence="1 2">
    <name type="scientific">Arthrobacter phage Kitkat</name>
    <dbReference type="NCBI Taxonomy" id="1796996"/>
    <lineage>
        <taxon>Viruses</taxon>
        <taxon>Duplodnaviria</taxon>
        <taxon>Heunggongvirae</taxon>
        <taxon>Uroviricota</taxon>
        <taxon>Caudoviricetes</taxon>
        <taxon>Kelleziovirus</taxon>
        <taxon>Kelleziovirus kitkat</taxon>
    </lineage>
</organism>
<evidence type="ECO:0000313" key="2">
    <source>
        <dbReference type="Proteomes" id="UP000203585"/>
    </source>
</evidence>
<dbReference type="KEGG" id="vg:29123036"/>
<dbReference type="GeneID" id="29123036"/>
<gene>
    <name evidence="1" type="primary">1</name>
    <name evidence="1" type="ORF">KITKAT_1</name>
</gene>
<dbReference type="RefSeq" id="YP_009303284.1">
    <property type="nucleotide sequence ID" value="NC_031254.1"/>
</dbReference>
<sequence>MINKSPHRDEYRRLMLDEGWTSFALERYASYRYGEDIKASTFRGYKSKVLAQKPDWVSPDVLTGKDKRPLIEGGKEVQLDVMDMRQKLAMLQLQRISVDVATELNLGKLFNSTGREIELAAKLLDQIKEDQQDFGLLPKVADEQKVTVNELPSDIPRKHSTLGEALGVGKDSSKEDLAAAARALGDLIPIRRKEVG</sequence>
<evidence type="ECO:0000313" key="1">
    <source>
        <dbReference type="EMBL" id="AMM44362.1"/>
    </source>
</evidence>
<dbReference type="Proteomes" id="UP000203585">
    <property type="component" value="Segment"/>
</dbReference>
<proteinExistence type="predicted"/>
<keyword evidence="2" id="KW-1185">Reference proteome</keyword>
<reference evidence="1 2" key="1">
    <citation type="submission" date="2016-02" db="EMBL/GenBank/DDBJ databases">
        <authorList>
            <person name="Blasi C.J."/>
            <person name="DeRuff K.C."/>
            <person name="Kobokovich A."/>
            <person name="Pizzorno M.C."/>
            <person name="Stowe E.L."/>
            <person name="Bowman C.A."/>
            <person name="Russell D.A."/>
            <person name="Pope W.H."/>
            <person name="Jacobs-Sera D."/>
            <person name="Hendrix R.W."/>
            <person name="Hatfull G.F."/>
        </authorList>
    </citation>
    <scope>NUCLEOTIDE SEQUENCE [LARGE SCALE GENOMIC DNA]</scope>
</reference>
<accession>A0A140G6S7</accession>
<name>A0A140G6S7_9CAUD</name>
<protein>
    <submittedName>
        <fullName evidence="1">Uncharacterized protein</fullName>
    </submittedName>
</protein>